<dbReference type="InterPro" id="IPR017896">
    <property type="entry name" value="4Fe4S_Fe-S-bd"/>
</dbReference>
<gene>
    <name evidence="8" type="ORF">SAMN04487931_102453</name>
</gene>
<organism evidence="8 9">
    <name type="scientific">Desulfobacula phenolica</name>
    <dbReference type="NCBI Taxonomy" id="90732"/>
    <lineage>
        <taxon>Bacteria</taxon>
        <taxon>Pseudomonadati</taxon>
        <taxon>Thermodesulfobacteriota</taxon>
        <taxon>Desulfobacteria</taxon>
        <taxon>Desulfobacterales</taxon>
        <taxon>Desulfobacteraceae</taxon>
        <taxon>Desulfobacula</taxon>
    </lineage>
</organism>
<dbReference type="CDD" id="cd10550">
    <property type="entry name" value="DMSOR_beta_like"/>
    <property type="match status" value="1"/>
</dbReference>
<evidence type="ECO:0000256" key="4">
    <source>
        <dbReference type="ARBA" id="ARBA00022982"/>
    </source>
</evidence>
<evidence type="ECO:0000313" key="9">
    <source>
        <dbReference type="Proteomes" id="UP000199608"/>
    </source>
</evidence>
<keyword evidence="4" id="KW-0249">Electron transport</keyword>
<accession>A0A1H2E368</accession>
<proteinExistence type="predicted"/>
<evidence type="ECO:0000256" key="1">
    <source>
        <dbReference type="ARBA" id="ARBA00022448"/>
    </source>
</evidence>
<reference evidence="9" key="1">
    <citation type="submission" date="2016-10" db="EMBL/GenBank/DDBJ databases">
        <authorList>
            <person name="Varghese N."/>
            <person name="Submissions S."/>
        </authorList>
    </citation>
    <scope>NUCLEOTIDE SEQUENCE [LARGE SCALE GENOMIC DNA]</scope>
    <source>
        <strain evidence="9">DSM 3384</strain>
    </source>
</reference>
<dbReference type="EMBL" id="FNLL01000002">
    <property type="protein sequence ID" value="SDT89484.1"/>
    <property type="molecule type" value="Genomic_DNA"/>
</dbReference>
<keyword evidence="5" id="KW-0408">Iron</keyword>
<feature type="domain" description="4Fe-4S ferredoxin-type" evidence="7">
    <location>
        <begin position="6"/>
        <end position="35"/>
    </location>
</feature>
<name>A0A1H2E368_9BACT</name>
<dbReference type="InterPro" id="IPR017900">
    <property type="entry name" value="4Fe4S_Fe_S_CS"/>
</dbReference>
<dbReference type="PROSITE" id="PS51379">
    <property type="entry name" value="4FE4S_FER_2"/>
    <property type="match status" value="3"/>
</dbReference>
<keyword evidence="1" id="KW-0813">Transport</keyword>
<dbReference type="Proteomes" id="UP000199608">
    <property type="component" value="Unassembled WGS sequence"/>
</dbReference>
<evidence type="ECO:0000313" key="8">
    <source>
        <dbReference type="EMBL" id="SDT89484.1"/>
    </source>
</evidence>
<feature type="domain" description="4Fe-4S ferredoxin-type" evidence="7">
    <location>
        <begin position="80"/>
        <end position="109"/>
    </location>
</feature>
<dbReference type="InterPro" id="IPR050294">
    <property type="entry name" value="RnfB_subfamily"/>
</dbReference>
<protein>
    <submittedName>
        <fullName evidence="8">Fe-S-cluster-containing hydrogenase component 2</fullName>
    </submittedName>
</protein>
<evidence type="ECO:0000256" key="6">
    <source>
        <dbReference type="ARBA" id="ARBA00023014"/>
    </source>
</evidence>
<evidence type="ECO:0000256" key="3">
    <source>
        <dbReference type="ARBA" id="ARBA00022723"/>
    </source>
</evidence>
<dbReference type="Pfam" id="PF13247">
    <property type="entry name" value="Fer4_11"/>
    <property type="match status" value="1"/>
</dbReference>
<feature type="domain" description="4Fe-4S ferredoxin-type" evidence="7">
    <location>
        <begin position="47"/>
        <end position="78"/>
    </location>
</feature>
<sequence>MQSNSKVLLINHEKCTGCRLCEQVCAVKHHGASNPSRSRIRVMKWEMEGLYVPVSCQQCQDAPCLNACPVNAISRNEELNRVEVDYDVCIGCRTCVSVCPFGAMNYNAIDGEVAKCDLCDGDPQCVRFCDVNAIEFVDSGDVSIEKKREAAFRLSTVKKQAALLEEHIA</sequence>
<keyword evidence="6" id="KW-0411">Iron-sulfur</keyword>
<dbReference type="PROSITE" id="PS00198">
    <property type="entry name" value="4FE4S_FER_1"/>
    <property type="match status" value="1"/>
</dbReference>
<dbReference type="GO" id="GO:0051539">
    <property type="term" value="F:4 iron, 4 sulfur cluster binding"/>
    <property type="evidence" value="ECO:0007669"/>
    <property type="project" value="UniProtKB-KW"/>
</dbReference>
<dbReference type="SUPFAM" id="SSF54862">
    <property type="entry name" value="4Fe-4S ferredoxins"/>
    <property type="match status" value="1"/>
</dbReference>
<dbReference type="PANTHER" id="PTHR42859">
    <property type="entry name" value="OXIDOREDUCTASE"/>
    <property type="match status" value="1"/>
</dbReference>
<dbReference type="GO" id="GO:0046872">
    <property type="term" value="F:metal ion binding"/>
    <property type="evidence" value="ECO:0007669"/>
    <property type="project" value="UniProtKB-KW"/>
</dbReference>
<keyword evidence="9" id="KW-1185">Reference proteome</keyword>
<dbReference type="PANTHER" id="PTHR42859:SF10">
    <property type="entry name" value="DIMETHYLSULFOXIDE REDUCTASE CHAIN B"/>
    <property type="match status" value="1"/>
</dbReference>
<keyword evidence="2" id="KW-0004">4Fe-4S</keyword>
<dbReference type="Gene3D" id="3.30.70.20">
    <property type="match status" value="2"/>
</dbReference>
<evidence type="ECO:0000259" key="7">
    <source>
        <dbReference type="PROSITE" id="PS51379"/>
    </source>
</evidence>
<dbReference type="AlphaFoldDB" id="A0A1H2E368"/>
<keyword evidence="3" id="KW-0479">Metal-binding</keyword>
<dbReference type="Pfam" id="PF00037">
    <property type="entry name" value="Fer4"/>
    <property type="match status" value="1"/>
</dbReference>
<evidence type="ECO:0000256" key="2">
    <source>
        <dbReference type="ARBA" id="ARBA00022485"/>
    </source>
</evidence>
<evidence type="ECO:0000256" key="5">
    <source>
        <dbReference type="ARBA" id="ARBA00023004"/>
    </source>
</evidence>